<gene>
    <name evidence="2" type="ORF">NAV_LOCUS10394</name>
</gene>
<protein>
    <recommendedName>
        <fullName evidence="1">DUF1758 domain-containing protein</fullName>
    </recommendedName>
</protein>
<dbReference type="STRING" id="6277.A0A498SZQ2"/>
<dbReference type="AlphaFoldDB" id="A0A498SZQ2"/>
<sequence length="97" mass="11206">MLVAPFATKTPIQCPTADARVNIQTLDKETITINCHVIEYLTQELQVVDIPNNEEFEDLISYRKEPDILIGADYFFRFIDLQDNRKLHSGHTLLQSK</sequence>
<evidence type="ECO:0000313" key="2">
    <source>
        <dbReference type="EMBL" id="VBB35603.1"/>
    </source>
</evidence>
<keyword evidence="3" id="KW-1185">Reference proteome</keyword>
<feature type="domain" description="DUF1758" evidence="1">
    <location>
        <begin position="28"/>
        <end position="97"/>
    </location>
</feature>
<dbReference type="Pfam" id="PF05585">
    <property type="entry name" value="DUF1758"/>
    <property type="match status" value="1"/>
</dbReference>
<name>A0A498SZQ2_ACAVI</name>
<dbReference type="Proteomes" id="UP000276991">
    <property type="component" value="Unassembled WGS sequence"/>
</dbReference>
<proteinExistence type="predicted"/>
<reference evidence="2 3" key="1">
    <citation type="submission" date="2018-08" db="EMBL/GenBank/DDBJ databases">
        <authorList>
            <person name="Laetsch R D."/>
            <person name="Stevens L."/>
            <person name="Kumar S."/>
            <person name="Blaxter L. M."/>
        </authorList>
    </citation>
    <scope>NUCLEOTIDE SEQUENCE [LARGE SCALE GENOMIC DNA]</scope>
</reference>
<dbReference type="InterPro" id="IPR008737">
    <property type="entry name" value="DUF1758"/>
</dbReference>
<feature type="non-terminal residue" evidence="2">
    <location>
        <position position="97"/>
    </location>
</feature>
<dbReference type="OrthoDB" id="5866757at2759"/>
<evidence type="ECO:0000313" key="3">
    <source>
        <dbReference type="Proteomes" id="UP000276991"/>
    </source>
</evidence>
<organism evidence="2 3">
    <name type="scientific">Acanthocheilonema viteae</name>
    <name type="common">Filarial nematode worm</name>
    <name type="synonym">Dipetalonema viteae</name>
    <dbReference type="NCBI Taxonomy" id="6277"/>
    <lineage>
        <taxon>Eukaryota</taxon>
        <taxon>Metazoa</taxon>
        <taxon>Ecdysozoa</taxon>
        <taxon>Nematoda</taxon>
        <taxon>Chromadorea</taxon>
        <taxon>Rhabditida</taxon>
        <taxon>Spirurina</taxon>
        <taxon>Spiruromorpha</taxon>
        <taxon>Filarioidea</taxon>
        <taxon>Onchocercidae</taxon>
        <taxon>Acanthocheilonema</taxon>
    </lineage>
</organism>
<accession>A0A498SZQ2</accession>
<evidence type="ECO:0000259" key="1">
    <source>
        <dbReference type="Pfam" id="PF05585"/>
    </source>
</evidence>
<dbReference type="EMBL" id="UPTC01006746">
    <property type="protein sequence ID" value="VBB35603.1"/>
    <property type="molecule type" value="Genomic_DNA"/>
</dbReference>